<evidence type="ECO:0000256" key="8">
    <source>
        <dbReference type="ARBA" id="ARBA00022801"/>
    </source>
</evidence>
<evidence type="ECO:0000256" key="5">
    <source>
        <dbReference type="ARBA" id="ARBA00011881"/>
    </source>
</evidence>
<dbReference type="GO" id="GO:0000256">
    <property type="term" value="P:allantoin catabolic process"/>
    <property type="evidence" value="ECO:0007669"/>
    <property type="project" value="UniProtKB-UniPathway"/>
</dbReference>
<keyword evidence="8" id="KW-0378">Hydrolase</keyword>
<dbReference type="InterPro" id="IPR017593">
    <property type="entry name" value="Allantoinase"/>
</dbReference>
<protein>
    <recommendedName>
        <fullName evidence="6">allantoinase</fullName>
        <ecNumber evidence="6">3.5.2.5</ecNumber>
    </recommendedName>
</protein>
<accession>A8N6X0</accession>
<comment type="cofactor">
    <cofactor evidence="2">
        <name>Zn(2+)</name>
        <dbReference type="ChEBI" id="CHEBI:29105"/>
    </cofactor>
</comment>
<evidence type="ECO:0000256" key="7">
    <source>
        <dbReference type="ARBA" id="ARBA00022723"/>
    </source>
</evidence>
<dbReference type="NCBIfam" id="TIGR03178">
    <property type="entry name" value="allantoinase"/>
    <property type="match status" value="1"/>
</dbReference>
<dbReference type="OrthoDB" id="1924787at2759"/>
<comment type="subunit">
    <text evidence="5">Homotetramer.</text>
</comment>
<evidence type="ECO:0000313" key="11">
    <source>
        <dbReference type="EMBL" id="EAU91207.2"/>
    </source>
</evidence>
<evidence type="ECO:0000256" key="9">
    <source>
        <dbReference type="ARBA" id="ARBA00022833"/>
    </source>
</evidence>
<name>A8N6X0_COPC7</name>
<keyword evidence="12" id="KW-1185">Reference proteome</keyword>
<dbReference type="Pfam" id="PF01979">
    <property type="entry name" value="Amidohydro_1"/>
    <property type="match status" value="1"/>
</dbReference>
<dbReference type="RefSeq" id="XP_001830576.2">
    <property type="nucleotide sequence ID" value="XM_001830524.2"/>
</dbReference>
<evidence type="ECO:0000256" key="3">
    <source>
        <dbReference type="ARBA" id="ARBA00004968"/>
    </source>
</evidence>
<dbReference type="PANTHER" id="PTHR43668:SF2">
    <property type="entry name" value="ALLANTOINASE"/>
    <property type="match status" value="1"/>
</dbReference>
<dbReference type="HOGENOM" id="CLU_015572_4_0_1"/>
<dbReference type="InterPro" id="IPR006680">
    <property type="entry name" value="Amidohydro-rel"/>
</dbReference>
<dbReference type="GO" id="GO:0006145">
    <property type="term" value="P:purine nucleobase catabolic process"/>
    <property type="evidence" value="ECO:0007669"/>
    <property type="project" value="TreeGrafter"/>
</dbReference>
<evidence type="ECO:0000256" key="4">
    <source>
        <dbReference type="ARBA" id="ARBA00010368"/>
    </source>
</evidence>
<dbReference type="GeneID" id="6007021"/>
<dbReference type="GO" id="GO:0050897">
    <property type="term" value="F:cobalt ion binding"/>
    <property type="evidence" value="ECO:0007669"/>
    <property type="project" value="InterPro"/>
</dbReference>
<keyword evidence="7" id="KW-0479">Metal-binding</keyword>
<dbReference type="InterPro" id="IPR011059">
    <property type="entry name" value="Metal-dep_hydrolase_composite"/>
</dbReference>
<reference evidence="11 12" key="1">
    <citation type="journal article" date="2010" name="Proc. Natl. Acad. Sci. U.S.A.">
        <title>Insights into evolution of multicellular fungi from the assembled chromosomes of the mushroom Coprinopsis cinerea (Coprinus cinereus).</title>
        <authorList>
            <person name="Stajich J.E."/>
            <person name="Wilke S.K."/>
            <person name="Ahren D."/>
            <person name="Au C.H."/>
            <person name="Birren B.W."/>
            <person name="Borodovsky M."/>
            <person name="Burns C."/>
            <person name="Canback B."/>
            <person name="Casselton L.A."/>
            <person name="Cheng C.K."/>
            <person name="Deng J."/>
            <person name="Dietrich F.S."/>
            <person name="Fargo D.C."/>
            <person name="Farman M.L."/>
            <person name="Gathman A.C."/>
            <person name="Goldberg J."/>
            <person name="Guigo R."/>
            <person name="Hoegger P.J."/>
            <person name="Hooker J.B."/>
            <person name="Huggins A."/>
            <person name="James T.Y."/>
            <person name="Kamada T."/>
            <person name="Kilaru S."/>
            <person name="Kodira C."/>
            <person name="Kues U."/>
            <person name="Kupfer D."/>
            <person name="Kwan H.S."/>
            <person name="Lomsadze A."/>
            <person name="Li W."/>
            <person name="Lilly W.W."/>
            <person name="Ma L.J."/>
            <person name="Mackey A.J."/>
            <person name="Manning G."/>
            <person name="Martin F."/>
            <person name="Muraguchi H."/>
            <person name="Natvig D.O."/>
            <person name="Palmerini H."/>
            <person name="Ramesh M.A."/>
            <person name="Rehmeyer C.J."/>
            <person name="Roe B.A."/>
            <person name="Shenoy N."/>
            <person name="Stanke M."/>
            <person name="Ter-Hovhannisyan V."/>
            <person name="Tunlid A."/>
            <person name="Velagapudi R."/>
            <person name="Vision T.J."/>
            <person name="Zeng Q."/>
            <person name="Zolan M.E."/>
            <person name="Pukkila P.J."/>
        </authorList>
    </citation>
    <scope>NUCLEOTIDE SEQUENCE [LARGE SCALE GENOMIC DNA]</scope>
    <source>
        <strain evidence="12">Okayama-7 / 130 / ATCC MYA-4618 / FGSC 9003</strain>
    </source>
</reference>
<dbReference type="GO" id="GO:0008270">
    <property type="term" value="F:zinc ion binding"/>
    <property type="evidence" value="ECO:0007669"/>
    <property type="project" value="InterPro"/>
</dbReference>
<dbReference type="AlphaFoldDB" id="A8N6X0"/>
<comment type="similarity">
    <text evidence="4">Belongs to the metallo-dependent hydrolases superfamily. Allantoinase family.</text>
</comment>
<comment type="caution">
    <text evidence="11">The sequence shown here is derived from an EMBL/GenBank/DDBJ whole genome shotgun (WGS) entry which is preliminary data.</text>
</comment>
<dbReference type="SUPFAM" id="SSF51338">
    <property type="entry name" value="Composite domain of metallo-dependent hydrolases"/>
    <property type="match status" value="1"/>
</dbReference>
<dbReference type="Proteomes" id="UP000001861">
    <property type="component" value="Unassembled WGS sequence"/>
</dbReference>
<evidence type="ECO:0000256" key="2">
    <source>
        <dbReference type="ARBA" id="ARBA00001947"/>
    </source>
</evidence>
<dbReference type="VEuPathDB" id="FungiDB:CC1G_06842"/>
<evidence type="ECO:0000313" key="12">
    <source>
        <dbReference type="Proteomes" id="UP000001861"/>
    </source>
</evidence>
<dbReference type="InterPro" id="IPR050138">
    <property type="entry name" value="DHOase/Allantoinase_Hydrolase"/>
</dbReference>
<dbReference type="FunFam" id="3.20.20.140:FF:000032">
    <property type="entry name" value="Allantoinase Dal1"/>
    <property type="match status" value="1"/>
</dbReference>
<evidence type="ECO:0000259" key="10">
    <source>
        <dbReference type="Pfam" id="PF01979"/>
    </source>
</evidence>
<dbReference type="eggNOG" id="KOG2584">
    <property type="taxonomic scope" value="Eukaryota"/>
</dbReference>
<proteinExistence type="inferred from homology"/>
<dbReference type="InterPro" id="IPR002195">
    <property type="entry name" value="Dihydroorotase_CS"/>
</dbReference>
<dbReference type="GO" id="GO:0005737">
    <property type="term" value="C:cytoplasm"/>
    <property type="evidence" value="ECO:0007669"/>
    <property type="project" value="TreeGrafter"/>
</dbReference>
<sequence length="457" mass="49969">MSRVVLTGQHVLLPGHDNPVPATILVDQVSGKIVDVKQGLSTKEDFEASTISSWIDAGDLVVLPGLVDAHVHLNEPGRTEWEGFWTGTRAAASGGITTVVDMPLNSLPPTTTVSNLEEKRSAAKGQCHTDVGFWGGVIPGNQDHLVPLVDAGVKGFKCFLIESGVEEFPCVTEDDLHPAMANLEKSSSLLLFHAELDSSVDGEDGRDPTHYSTFLKSRPPRFECDAISLVHKLQKQYPSLRTHIVHLSAAKALPVIREARAAGLPLTVETCFHYLCLDAEDIPDGHTEFKCCPPVRELANRDQLWDALKEGMIDFVVSDHSPCVIELKNVDTGNIMTAWGGISTLGLGLSLLWTEGKTRGCSLGQVVDWMSLRTAKHVGLEKTKGKLAVGFDGDFVLWDPNASFTVTRDFLQYKNKISPYEGKELTGRVEKTYLRGSLIYDRRHNGFDGLPPLGKLI</sequence>
<dbReference type="KEGG" id="cci:CC1G_06842"/>
<dbReference type="SUPFAM" id="SSF51556">
    <property type="entry name" value="Metallo-dependent hydrolases"/>
    <property type="match status" value="1"/>
</dbReference>
<keyword evidence="9" id="KW-0862">Zinc</keyword>
<gene>
    <name evidence="11" type="ORF">CC1G_06842</name>
</gene>
<evidence type="ECO:0000256" key="1">
    <source>
        <dbReference type="ARBA" id="ARBA00001756"/>
    </source>
</evidence>
<evidence type="ECO:0000256" key="6">
    <source>
        <dbReference type="ARBA" id="ARBA00012863"/>
    </source>
</evidence>
<dbReference type="PROSITE" id="PS00482">
    <property type="entry name" value="DIHYDROOROTASE_1"/>
    <property type="match status" value="1"/>
</dbReference>
<dbReference type="EC" id="3.5.2.5" evidence="6"/>
<dbReference type="UniPathway" id="UPA00395">
    <property type="reaction ID" value="UER00653"/>
</dbReference>
<dbReference type="InParanoid" id="A8N6X0"/>
<comment type="pathway">
    <text evidence="3">Nitrogen metabolism; (S)-allantoin degradation; allantoate from (S)-allantoin: step 1/1.</text>
</comment>
<dbReference type="STRING" id="240176.A8N6X0"/>
<dbReference type="InterPro" id="IPR032466">
    <property type="entry name" value="Metal_Hydrolase"/>
</dbReference>
<dbReference type="Gene3D" id="3.20.20.140">
    <property type="entry name" value="Metal-dependent hydrolases"/>
    <property type="match status" value="1"/>
</dbReference>
<dbReference type="EMBL" id="AACS02000003">
    <property type="protein sequence ID" value="EAU91207.2"/>
    <property type="molecule type" value="Genomic_DNA"/>
</dbReference>
<comment type="catalytic activity">
    <reaction evidence="1">
        <text>(S)-allantoin + H2O = allantoate + H(+)</text>
        <dbReference type="Rhea" id="RHEA:17029"/>
        <dbReference type="ChEBI" id="CHEBI:15377"/>
        <dbReference type="ChEBI" id="CHEBI:15378"/>
        <dbReference type="ChEBI" id="CHEBI:15678"/>
        <dbReference type="ChEBI" id="CHEBI:17536"/>
        <dbReference type="EC" id="3.5.2.5"/>
    </reaction>
</comment>
<organism evidence="11 12">
    <name type="scientific">Coprinopsis cinerea (strain Okayama-7 / 130 / ATCC MYA-4618 / FGSC 9003)</name>
    <name type="common">Inky cap fungus</name>
    <name type="synonym">Hormographiella aspergillata</name>
    <dbReference type="NCBI Taxonomy" id="240176"/>
    <lineage>
        <taxon>Eukaryota</taxon>
        <taxon>Fungi</taxon>
        <taxon>Dikarya</taxon>
        <taxon>Basidiomycota</taxon>
        <taxon>Agaricomycotina</taxon>
        <taxon>Agaricomycetes</taxon>
        <taxon>Agaricomycetidae</taxon>
        <taxon>Agaricales</taxon>
        <taxon>Agaricineae</taxon>
        <taxon>Psathyrellaceae</taxon>
        <taxon>Coprinopsis</taxon>
    </lineage>
</organism>
<feature type="domain" description="Amidohydrolase-related" evidence="10">
    <location>
        <begin position="61"/>
        <end position="437"/>
    </location>
</feature>
<dbReference type="PANTHER" id="PTHR43668">
    <property type="entry name" value="ALLANTOINASE"/>
    <property type="match status" value="1"/>
</dbReference>
<dbReference type="GO" id="GO:0004038">
    <property type="term" value="F:allantoinase activity"/>
    <property type="evidence" value="ECO:0007669"/>
    <property type="project" value="UniProtKB-EC"/>
</dbReference>
<dbReference type="OMA" id="SRLHVCH"/>